<name>T1K6N0_TETUR</name>
<keyword evidence="2 7" id="KW-0812">Transmembrane</keyword>
<proteinExistence type="predicted"/>
<dbReference type="GO" id="GO:0005789">
    <property type="term" value="C:endoplasmic reticulum membrane"/>
    <property type="evidence" value="ECO:0007669"/>
    <property type="project" value="UniProtKB-SubCell"/>
</dbReference>
<dbReference type="SUPFAM" id="SSF46565">
    <property type="entry name" value="Chaperone J-domain"/>
    <property type="match status" value="1"/>
</dbReference>
<dbReference type="GO" id="GO:0071218">
    <property type="term" value="P:cellular response to misfolded protein"/>
    <property type="evidence" value="ECO:0007669"/>
    <property type="project" value="TreeGrafter"/>
</dbReference>
<accession>T1K6N0</accession>
<reference evidence="10" key="1">
    <citation type="submission" date="2011-08" db="EMBL/GenBank/DDBJ databases">
        <authorList>
            <person name="Rombauts S."/>
        </authorList>
    </citation>
    <scope>NUCLEOTIDE SEQUENCE</scope>
    <source>
        <strain evidence="10">London</strain>
    </source>
</reference>
<dbReference type="PROSITE" id="PS00636">
    <property type="entry name" value="DNAJ_1"/>
    <property type="match status" value="1"/>
</dbReference>
<keyword evidence="3" id="KW-0256">Endoplasmic reticulum</keyword>
<dbReference type="SMART" id="SM00271">
    <property type="entry name" value="DnaJ"/>
    <property type="match status" value="1"/>
</dbReference>
<dbReference type="PANTHER" id="PTHR43908:SF3">
    <property type="entry name" value="AT29763P-RELATED"/>
    <property type="match status" value="1"/>
</dbReference>
<evidence type="ECO:0000256" key="4">
    <source>
        <dbReference type="ARBA" id="ARBA00022989"/>
    </source>
</evidence>
<evidence type="ECO:0000259" key="8">
    <source>
        <dbReference type="PROSITE" id="PS50076"/>
    </source>
</evidence>
<feature type="compositionally biased region" description="Polar residues" evidence="6">
    <location>
        <begin position="121"/>
        <end position="130"/>
    </location>
</feature>
<protein>
    <recommendedName>
        <fullName evidence="8">J domain-containing protein</fullName>
    </recommendedName>
</protein>
<dbReference type="Proteomes" id="UP000015104">
    <property type="component" value="Unassembled WGS sequence"/>
</dbReference>
<dbReference type="InterPro" id="IPR036869">
    <property type="entry name" value="J_dom_sf"/>
</dbReference>
<organism evidence="9 10">
    <name type="scientific">Tetranychus urticae</name>
    <name type="common">Two-spotted spider mite</name>
    <dbReference type="NCBI Taxonomy" id="32264"/>
    <lineage>
        <taxon>Eukaryota</taxon>
        <taxon>Metazoa</taxon>
        <taxon>Ecdysozoa</taxon>
        <taxon>Arthropoda</taxon>
        <taxon>Chelicerata</taxon>
        <taxon>Arachnida</taxon>
        <taxon>Acari</taxon>
        <taxon>Acariformes</taxon>
        <taxon>Trombidiformes</taxon>
        <taxon>Prostigmata</taxon>
        <taxon>Eleutherengona</taxon>
        <taxon>Raphignathae</taxon>
        <taxon>Tetranychoidea</taxon>
        <taxon>Tetranychidae</taxon>
        <taxon>Tetranychus</taxon>
    </lineage>
</organism>
<reference evidence="9" key="2">
    <citation type="submission" date="2015-06" db="UniProtKB">
        <authorList>
            <consortium name="EnsemblMetazoa"/>
        </authorList>
    </citation>
    <scope>IDENTIFICATION</scope>
</reference>
<dbReference type="EnsemblMetazoa" id="tetur06g01080.1">
    <property type="protein sequence ID" value="tetur06g01080.1"/>
    <property type="gene ID" value="tetur06g01080"/>
</dbReference>
<evidence type="ECO:0000313" key="9">
    <source>
        <dbReference type="EnsemblMetazoa" id="tetur06g01080.1"/>
    </source>
</evidence>
<evidence type="ECO:0000256" key="5">
    <source>
        <dbReference type="ARBA" id="ARBA00023136"/>
    </source>
</evidence>
<dbReference type="InterPro" id="IPR051100">
    <property type="entry name" value="DnaJ_subfamily_B/C"/>
</dbReference>
<dbReference type="eggNOG" id="KOG0714">
    <property type="taxonomic scope" value="Eukaryota"/>
</dbReference>
<dbReference type="CDD" id="cd06257">
    <property type="entry name" value="DnaJ"/>
    <property type="match status" value="1"/>
</dbReference>
<dbReference type="PANTHER" id="PTHR43908">
    <property type="entry name" value="AT29763P-RELATED"/>
    <property type="match status" value="1"/>
</dbReference>
<evidence type="ECO:0000313" key="10">
    <source>
        <dbReference type="Proteomes" id="UP000015104"/>
    </source>
</evidence>
<evidence type="ECO:0000256" key="1">
    <source>
        <dbReference type="ARBA" id="ARBA00004389"/>
    </source>
</evidence>
<keyword evidence="5 7" id="KW-0472">Membrane</keyword>
<dbReference type="AlphaFoldDB" id="T1K6N0"/>
<dbReference type="Pfam" id="PF00226">
    <property type="entry name" value="DnaJ"/>
    <property type="match status" value="1"/>
</dbReference>
<feature type="region of interest" description="Disordered" evidence="6">
    <location>
        <begin position="106"/>
        <end position="144"/>
    </location>
</feature>
<dbReference type="HOGENOM" id="CLU_043579_3_0_1"/>
<dbReference type="PROSITE" id="PS50076">
    <property type="entry name" value="DNAJ_2"/>
    <property type="match status" value="1"/>
</dbReference>
<sequence>MLNWWTMEESDRHSRMYDLLNLEIFQFPDFPAYNLNECLIMIRDQEESEKYLKIAQKYLLNDDQRNALKYLYKSQQAFPSSYVKGMIDKVEQLILISEENGRFESRREREKWKSDEKYSHQSEPNFQEIRSNQKECSDDDDSTREFSQAQLEAVEKITRCKDYYKMLGITKETSDQELKKQYRKLALQFHPDKNKAPGASDAFKAISNAFDVLGDPEKRRCYDLQCSSEFRRPSKTDLYEPYGYPRRFAGQQMGPEELFNVFFGNSHVYTANNRWSNRQTSQSSSGISVFLQLLPVIVFIIMSIMSSFLIRDPIFSLARSNKYPLLRKTSDLKIPYFVKENFERDYKQIITNIEQEVNHDFTKNLRTRCFKERNHKENLIWKAKNIGDSIFEDQVRKMKTPSCTELQELQDRIDSNS</sequence>
<dbReference type="InterPro" id="IPR015399">
    <property type="entry name" value="DUF1977_DnaJ-like"/>
</dbReference>
<dbReference type="InterPro" id="IPR001623">
    <property type="entry name" value="DnaJ_domain"/>
</dbReference>
<evidence type="ECO:0000256" key="3">
    <source>
        <dbReference type="ARBA" id="ARBA00022824"/>
    </source>
</evidence>
<dbReference type="Gene3D" id="1.10.287.110">
    <property type="entry name" value="DnaJ domain"/>
    <property type="match status" value="1"/>
</dbReference>
<dbReference type="InterPro" id="IPR018253">
    <property type="entry name" value="DnaJ_domain_CS"/>
</dbReference>
<feature type="compositionally biased region" description="Basic and acidic residues" evidence="6">
    <location>
        <begin position="106"/>
        <end position="120"/>
    </location>
</feature>
<dbReference type="EMBL" id="CAEY01001792">
    <property type="status" value="NOT_ANNOTATED_CDS"/>
    <property type="molecule type" value="Genomic_DNA"/>
</dbReference>
<keyword evidence="4 7" id="KW-1133">Transmembrane helix</keyword>
<dbReference type="PRINTS" id="PR00625">
    <property type="entry name" value="JDOMAIN"/>
</dbReference>
<dbReference type="STRING" id="32264.T1K6N0"/>
<feature type="transmembrane region" description="Helical" evidence="7">
    <location>
        <begin position="289"/>
        <end position="310"/>
    </location>
</feature>
<dbReference type="GO" id="GO:0030544">
    <property type="term" value="F:Hsp70 protein binding"/>
    <property type="evidence" value="ECO:0007669"/>
    <property type="project" value="TreeGrafter"/>
</dbReference>
<evidence type="ECO:0000256" key="6">
    <source>
        <dbReference type="SAM" id="MobiDB-lite"/>
    </source>
</evidence>
<evidence type="ECO:0000256" key="7">
    <source>
        <dbReference type="SAM" id="Phobius"/>
    </source>
</evidence>
<evidence type="ECO:0000256" key="2">
    <source>
        <dbReference type="ARBA" id="ARBA00022692"/>
    </source>
</evidence>
<comment type="subcellular location">
    <subcellularLocation>
        <location evidence="1">Endoplasmic reticulum membrane</location>
        <topology evidence="1">Single-pass membrane protein</topology>
    </subcellularLocation>
</comment>
<dbReference type="Pfam" id="PF09320">
    <property type="entry name" value="DUF1977"/>
    <property type="match status" value="1"/>
</dbReference>
<keyword evidence="10" id="KW-1185">Reference proteome</keyword>
<feature type="domain" description="J" evidence="8">
    <location>
        <begin position="162"/>
        <end position="226"/>
    </location>
</feature>